<dbReference type="PROSITE" id="PS51257">
    <property type="entry name" value="PROKAR_LIPOPROTEIN"/>
    <property type="match status" value="1"/>
</dbReference>
<dbReference type="EMBL" id="JASGWX010000011">
    <property type="protein sequence ID" value="MDP4485108.1"/>
    <property type="molecule type" value="Genomic_DNA"/>
</dbReference>
<keyword evidence="2" id="KW-1185">Reference proteome</keyword>
<sequence length="125" mass="13499">MIKYSCILLGIIFIVGCKSTGVVPLGQNSYYVGKKDGSPGLGVSLENKAAVYKEARQFCAEQNLEIKVLKETVTPAAPAKLGSTELEFSCIPLGTLATPTEQNLTESLKSGKYNIKNNIRIKMDV</sequence>
<evidence type="ECO:0008006" key="3">
    <source>
        <dbReference type="Google" id="ProtNLM"/>
    </source>
</evidence>
<reference evidence="1 2" key="1">
    <citation type="submission" date="2023-04" db="EMBL/GenBank/DDBJ databases">
        <title>Novel Pseudoalteromonas species isolated from Pacific coral.</title>
        <authorList>
            <person name="Videau P."/>
            <person name="Shlafstein M.D."/>
            <person name="Oline D.K."/>
            <person name="Strangman W.K."/>
            <person name="Hahnke R.L."/>
            <person name="Saw J.H."/>
            <person name="Ushijima B."/>
        </authorList>
    </citation>
    <scope>NUCLEOTIDE SEQUENCE [LARGE SCALE GENOMIC DNA]</scope>
    <source>
        <strain evidence="1 2">LMG 14908</strain>
    </source>
</reference>
<evidence type="ECO:0000313" key="1">
    <source>
        <dbReference type="EMBL" id="MDP4485108.1"/>
    </source>
</evidence>
<protein>
    <recommendedName>
        <fullName evidence="3">Lipoprotein</fullName>
    </recommendedName>
</protein>
<organism evidence="1 2">
    <name type="scientific">Pseudoalteromonas distincta</name>
    <dbReference type="NCBI Taxonomy" id="77608"/>
    <lineage>
        <taxon>Bacteria</taxon>
        <taxon>Pseudomonadati</taxon>
        <taxon>Pseudomonadota</taxon>
        <taxon>Gammaproteobacteria</taxon>
        <taxon>Alteromonadales</taxon>
        <taxon>Pseudoalteromonadaceae</taxon>
        <taxon>Pseudoalteromonas</taxon>
    </lineage>
</organism>
<accession>A0ABT9GGU0</accession>
<name>A0ABT9GGU0_9GAMM</name>
<comment type="caution">
    <text evidence="1">The sequence shown here is derived from an EMBL/GenBank/DDBJ whole genome shotgun (WGS) entry which is preliminary data.</text>
</comment>
<evidence type="ECO:0000313" key="2">
    <source>
        <dbReference type="Proteomes" id="UP001242314"/>
    </source>
</evidence>
<proteinExistence type="predicted"/>
<dbReference type="Proteomes" id="UP001242314">
    <property type="component" value="Unassembled WGS sequence"/>
</dbReference>
<gene>
    <name evidence="1" type="ORF">QDH73_13890</name>
</gene>
<dbReference type="RefSeq" id="WP_052201237.1">
    <property type="nucleotide sequence ID" value="NZ_JASGWX010000011.1"/>
</dbReference>